<reference evidence="2 3" key="1">
    <citation type="journal article" date="2016" name="Syst. Appl. Microbiol.">
        <title>Pararhizobium polonicum sp. nov. isolated from tumors on stone fruit rootstocks.</title>
        <authorList>
            <person name="Pulawska J."/>
            <person name="Kuzmanovic N."/>
            <person name="Willems A."/>
            <person name="Pothier J.F."/>
        </authorList>
    </citation>
    <scope>NUCLEOTIDE SEQUENCE [LARGE SCALE GENOMIC DNA]</scope>
    <source>
        <strain evidence="2 3">F5.1</strain>
    </source>
</reference>
<evidence type="ECO:0000313" key="3">
    <source>
        <dbReference type="Proteomes" id="UP000093111"/>
    </source>
</evidence>
<gene>
    <name evidence="2" type="ORF">ADU59_20455</name>
</gene>
<sequence>MPRLLSILAPIAAVASAVLSTATMALAADVVAPKVLVVTMFGEEAKPWIEGRKLETKIKVPGLSKEYPDVACDTEGLCVMTTAMGFANAASSVSAVLYSGLFDFRQTYVLIAGIAGVDPNDATLGSALWARYAIDGGLRHDIDPRQIPSDWPNGMIALGAKHPGEKAKWGAGTEVYKLNEALLEKAFALTKTVELADSDKAKAYRATYPAGPGSSAPIVAICDTVSIDTYWHGSKIAEGMQQWASLVTDGKANYCTTQMEDNASLTALRRGADAGLLDFDRIALLRTASNFDREAPGQTAAESLSAESGGFLPSTANAYRVGSTFANAVITDWPAWSKGVPNN</sequence>
<dbReference type="PIRSF" id="PIRSF013171">
    <property type="entry name" value="Pur_nuclsid_perm"/>
    <property type="match status" value="1"/>
</dbReference>
<dbReference type="InterPro" id="IPR035994">
    <property type="entry name" value="Nucleoside_phosphorylase_sf"/>
</dbReference>
<dbReference type="RefSeq" id="WP_068956008.1">
    <property type="nucleotide sequence ID" value="NZ_LGLV01000013.1"/>
</dbReference>
<protein>
    <submittedName>
        <fullName evidence="2">Purine nucleoside permease</fullName>
    </submittedName>
</protein>
<organism evidence="2 3">
    <name type="scientific">Pararhizobium polonicum</name>
    <dbReference type="NCBI Taxonomy" id="1612624"/>
    <lineage>
        <taxon>Bacteria</taxon>
        <taxon>Pseudomonadati</taxon>
        <taxon>Pseudomonadota</taxon>
        <taxon>Alphaproteobacteria</taxon>
        <taxon>Hyphomicrobiales</taxon>
        <taxon>Rhizobiaceae</taxon>
        <taxon>Rhizobium/Agrobacterium group</taxon>
        <taxon>Pararhizobium</taxon>
    </lineage>
</organism>
<dbReference type="InterPro" id="IPR009486">
    <property type="entry name" value="Pur_nuclsid_perm"/>
</dbReference>
<dbReference type="Gene3D" id="3.40.50.1580">
    <property type="entry name" value="Nucleoside phosphorylase domain"/>
    <property type="match status" value="1"/>
</dbReference>
<accession>A0A1C7NY13</accession>
<keyword evidence="1" id="KW-0732">Signal</keyword>
<feature type="chain" id="PRO_5008890024" evidence="1">
    <location>
        <begin position="28"/>
        <end position="343"/>
    </location>
</feature>
<dbReference type="PANTHER" id="PTHR38643">
    <property type="entry name" value="PURINE NUCLEOSIDE PERMEASE C285.05-RELATED"/>
    <property type="match status" value="1"/>
</dbReference>
<dbReference type="OrthoDB" id="4517280at2"/>
<comment type="caution">
    <text evidence="2">The sequence shown here is derived from an EMBL/GenBank/DDBJ whole genome shotgun (WGS) entry which is preliminary data.</text>
</comment>
<dbReference type="EMBL" id="LGLV01000013">
    <property type="protein sequence ID" value="OBZ93616.1"/>
    <property type="molecule type" value="Genomic_DNA"/>
</dbReference>
<proteinExistence type="predicted"/>
<dbReference type="PATRIC" id="fig|1612624.7.peg.6065"/>
<dbReference type="Proteomes" id="UP000093111">
    <property type="component" value="Unassembled WGS sequence"/>
</dbReference>
<dbReference type="Pfam" id="PF06516">
    <property type="entry name" value="NUP"/>
    <property type="match status" value="1"/>
</dbReference>
<dbReference type="STRING" id="1612624.ADU59_20455"/>
<dbReference type="AlphaFoldDB" id="A0A1C7NY13"/>
<dbReference type="GO" id="GO:0003824">
    <property type="term" value="F:catalytic activity"/>
    <property type="evidence" value="ECO:0007669"/>
    <property type="project" value="InterPro"/>
</dbReference>
<evidence type="ECO:0000256" key="1">
    <source>
        <dbReference type="SAM" id="SignalP"/>
    </source>
</evidence>
<keyword evidence="3" id="KW-1185">Reference proteome</keyword>
<feature type="signal peptide" evidence="1">
    <location>
        <begin position="1"/>
        <end position="27"/>
    </location>
</feature>
<evidence type="ECO:0000313" key="2">
    <source>
        <dbReference type="EMBL" id="OBZ93616.1"/>
    </source>
</evidence>
<dbReference type="PANTHER" id="PTHR38643:SF1">
    <property type="entry name" value="PURINE NUCLEOSIDE PERMEASE C285.05-RELATED"/>
    <property type="match status" value="1"/>
</dbReference>
<name>A0A1C7NY13_9HYPH</name>
<dbReference type="GO" id="GO:0009116">
    <property type="term" value="P:nucleoside metabolic process"/>
    <property type="evidence" value="ECO:0007669"/>
    <property type="project" value="InterPro"/>
</dbReference>
<dbReference type="GO" id="GO:0055085">
    <property type="term" value="P:transmembrane transport"/>
    <property type="evidence" value="ECO:0007669"/>
    <property type="project" value="InterPro"/>
</dbReference>